<dbReference type="PANTHER" id="PTHR42685:SF19">
    <property type="entry name" value="POSSIBLE OXIDOREDUCTASE"/>
    <property type="match status" value="1"/>
</dbReference>
<evidence type="ECO:0000313" key="3">
    <source>
        <dbReference type="Proteomes" id="UP000501128"/>
    </source>
</evidence>
<dbReference type="Pfam" id="PF01494">
    <property type="entry name" value="FAD_binding_3"/>
    <property type="match status" value="1"/>
</dbReference>
<gene>
    <name evidence="2" type="ORF">HH216_22290</name>
</gene>
<protein>
    <submittedName>
        <fullName evidence="2">FAD-dependent oxidoreductase</fullName>
    </submittedName>
</protein>
<accession>A0A7L5DXZ6</accession>
<dbReference type="KEGG" id="srho:HH216_22290"/>
<name>A0A7L5DXZ6_9BACT</name>
<dbReference type="PANTHER" id="PTHR42685">
    <property type="entry name" value="GERANYLGERANYL DIPHOSPHATE REDUCTASE"/>
    <property type="match status" value="1"/>
</dbReference>
<dbReference type="AlphaFoldDB" id="A0A7L5DXZ6"/>
<dbReference type="InterPro" id="IPR036188">
    <property type="entry name" value="FAD/NAD-bd_sf"/>
</dbReference>
<dbReference type="EMBL" id="CP051677">
    <property type="protein sequence ID" value="QJD80847.1"/>
    <property type="molecule type" value="Genomic_DNA"/>
</dbReference>
<sequence>MTDPDVVVVGGGLAGLISALELARCGHQVTLVERKTYPFHKVCGEYVSNEVRDYIESLGVDLTRLGAASISEFVVSSPSGRQLTAPLDLGGFGISRYQLDYTLYQLGQRAGVSFLTGLSVDDVQFATDRFVVTLSDGQVIRCRQVIGTFGKRTRLDKVLDRAFVRQPAPYVGVKYHVRMDFPRNRIALHNFADGYCGMSAIENDAYCVCYLTTRENLRRYGSIPAMEQAVLYKNPQLKAVLSDATHLYERPEVINDISFAPKQAVDNHILMAGDSAGLITPLCGNGMAMAIHGAKLVSQLTHAFLVGQLTRSALETTYQREWSGRFSRRLWVGRTVQKLFGSPIVSELALSAFAIARLALRQIMQHTHGDVIEV</sequence>
<evidence type="ECO:0000259" key="1">
    <source>
        <dbReference type="Pfam" id="PF01494"/>
    </source>
</evidence>
<dbReference type="InterPro" id="IPR050407">
    <property type="entry name" value="Geranylgeranyl_reductase"/>
</dbReference>
<proteinExistence type="predicted"/>
<dbReference type="GO" id="GO:0071949">
    <property type="term" value="F:FAD binding"/>
    <property type="evidence" value="ECO:0007669"/>
    <property type="project" value="InterPro"/>
</dbReference>
<dbReference type="PRINTS" id="PR00420">
    <property type="entry name" value="RNGMNOXGNASE"/>
</dbReference>
<organism evidence="2 3">
    <name type="scientific">Spirosoma rhododendri</name>
    <dbReference type="NCBI Taxonomy" id="2728024"/>
    <lineage>
        <taxon>Bacteria</taxon>
        <taxon>Pseudomonadati</taxon>
        <taxon>Bacteroidota</taxon>
        <taxon>Cytophagia</taxon>
        <taxon>Cytophagales</taxon>
        <taxon>Cytophagaceae</taxon>
        <taxon>Spirosoma</taxon>
    </lineage>
</organism>
<dbReference type="RefSeq" id="WP_169552867.1">
    <property type="nucleotide sequence ID" value="NZ_CP051677.1"/>
</dbReference>
<keyword evidence="3" id="KW-1185">Reference proteome</keyword>
<feature type="domain" description="FAD-binding" evidence="1">
    <location>
        <begin position="5"/>
        <end position="321"/>
    </location>
</feature>
<dbReference type="Gene3D" id="3.50.50.60">
    <property type="entry name" value="FAD/NAD(P)-binding domain"/>
    <property type="match status" value="1"/>
</dbReference>
<dbReference type="SUPFAM" id="SSF51905">
    <property type="entry name" value="FAD/NAD(P)-binding domain"/>
    <property type="match status" value="1"/>
</dbReference>
<dbReference type="InterPro" id="IPR002938">
    <property type="entry name" value="FAD-bd"/>
</dbReference>
<reference evidence="2 3" key="1">
    <citation type="submission" date="2020-04" db="EMBL/GenBank/DDBJ databases">
        <title>Genome sequencing of novel species.</title>
        <authorList>
            <person name="Heo J."/>
            <person name="Kim S.-J."/>
            <person name="Kim J.-S."/>
            <person name="Hong S.-B."/>
            <person name="Kwon S.-W."/>
        </authorList>
    </citation>
    <scope>NUCLEOTIDE SEQUENCE [LARGE SCALE GENOMIC DNA]</scope>
    <source>
        <strain evidence="2 3">CJU-R4</strain>
    </source>
</reference>
<dbReference type="Proteomes" id="UP000501128">
    <property type="component" value="Chromosome"/>
</dbReference>
<evidence type="ECO:0000313" key="2">
    <source>
        <dbReference type="EMBL" id="QJD80847.1"/>
    </source>
</evidence>